<keyword evidence="1" id="KW-0732">Signal</keyword>
<accession>A0AAJ0A8R3</accession>
<feature type="chain" id="PRO_5042483054" description="Secreted protein" evidence="1">
    <location>
        <begin position="25"/>
        <end position="71"/>
    </location>
</feature>
<sequence length="71" mass="7939">MCPKCSTLAWLISFNAPFSTFLSATLFPSRFGRRVRQSSTSQQPRNFEHDHLAVIVVPGFLLQGNLAAPKF</sequence>
<dbReference type="GeneID" id="85460781"/>
<feature type="signal peptide" evidence="1">
    <location>
        <begin position="1"/>
        <end position="24"/>
    </location>
</feature>
<keyword evidence="3" id="KW-1185">Reference proteome</keyword>
<dbReference type="AlphaFoldDB" id="A0AAJ0A8R3"/>
<dbReference type="RefSeq" id="XP_060423375.1">
    <property type="nucleotide sequence ID" value="XM_060576255.1"/>
</dbReference>
<evidence type="ECO:0000256" key="1">
    <source>
        <dbReference type="SAM" id="SignalP"/>
    </source>
</evidence>
<evidence type="ECO:0000313" key="2">
    <source>
        <dbReference type="EMBL" id="KAK1658611.1"/>
    </source>
</evidence>
<reference evidence="2" key="1">
    <citation type="submission" date="2021-06" db="EMBL/GenBank/DDBJ databases">
        <title>Comparative genomics, transcriptomics and evolutionary studies reveal genomic signatures of adaptation to plant cell wall in hemibiotrophic fungi.</title>
        <authorList>
            <consortium name="DOE Joint Genome Institute"/>
            <person name="Baroncelli R."/>
            <person name="Diaz J.F."/>
            <person name="Benocci T."/>
            <person name="Peng M."/>
            <person name="Battaglia E."/>
            <person name="Haridas S."/>
            <person name="Andreopoulos W."/>
            <person name="Labutti K."/>
            <person name="Pangilinan J."/>
            <person name="Floch G.L."/>
            <person name="Makela M.R."/>
            <person name="Henrissat B."/>
            <person name="Grigoriev I.V."/>
            <person name="Crouch J.A."/>
            <person name="De Vries R.P."/>
            <person name="Sukno S.A."/>
            <person name="Thon M.R."/>
        </authorList>
    </citation>
    <scope>NUCLEOTIDE SEQUENCE</scope>
    <source>
        <strain evidence="2">CBS 193.32</strain>
    </source>
</reference>
<evidence type="ECO:0008006" key="4">
    <source>
        <dbReference type="Google" id="ProtNLM"/>
    </source>
</evidence>
<evidence type="ECO:0000313" key="3">
    <source>
        <dbReference type="Proteomes" id="UP001224890"/>
    </source>
</evidence>
<name>A0AAJ0A8R3_9PEZI</name>
<proteinExistence type="predicted"/>
<gene>
    <name evidence="2" type="ORF">BDP55DRAFT_682160</name>
</gene>
<dbReference type="Proteomes" id="UP001224890">
    <property type="component" value="Unassembled WGS sequence"/>
</dbReference>
<organism evidence="2 3">
    <name type="scientific">Colletotrichum godetiae</name>
    <dbReference type="NCBI Taxonomy" id="1209918"/>
    <lineage>
        <taxon>Eukaryota</taxon>
        <taxon>Fungi</taxon>
        <taxon>Dikarya</taxon>
        <taxon>Ascomycota</taxon>
        <taxon>Pezizomycotina</taxon>
        <taxon>Sordariomycetes</taxon>
        <taxon>Hypocreomycetidae</taxon>
        <taxon>Glomerellales</taxon>
        <taxon>Glomerellaceae</taxon>
        <taxon>Colletotrichum</taxon>
        <taxon>Colletotrichum acutatum species complex</taxon>
    </lineage>
</organism>
<protein>
    <recommendedName>
        <fullName evidence="4">Secreted protein</fullName>
    </recommendedName>
</protein>
<comment type="caution">
    <text evidence="2">The sequence shown here is derived from an EMBL/GenBank/DDBJ whole genome shotgun (WGS) entry which is preliminary data.</text>
</comment>
<dbReference type="EMBL" id="JAHMHR010000071">
    <property type="protein sequence ID" value="KAK1658611.1"/>
    <property type="molecule type" value="Genomic_DNA"/>
</dbReference>